<dbReference type="InterPro" id="IPR038595">
    <property type="entry name" value="LOR_sf"/>
</dbReference>
<comment type="caution">
    <text evidence="2">The sequence shown here is derived from an EMBL/GenBank/DDBJ whole genome shotgun (WGS) entry which is preliminary data.</text>
</comment>
<comment type="similarity">
    <text evidence="1">Belongs to the LOR family.</text>
</comment>
<dbReference type="EMBL" id="WOCD01000002">
    <property type="protein sequence ID" value="MUH71768.1"/>
    <property type="molecule type" value="Genomic_DNA"/>
</dbReference>
<dbReference type="Proteomes" id="UP000439994">
    <property type="component" value="Unassembled WGS sequence"/>
</dbReference>
<accession>A0A6N8F6E5</accession>
<dbReference type="AlphaFoldDB" id="A0A6N8F6E5"/>
<name>A0A6N8F6E5_9GAMM</name>
<dbReference type="Pfam" id="PF04525">
    <property type="entry name" value="LOR"/>
    <property type="match status" value="1"/>
</dbReference>
<dbReference type="InterPro" id="IPR007612">
    <property type="entry name" value="LOR"/>
</dbReference>
<dbReference type="RefSeq" id="WP_155694835.1">
    <property type="nucleotide sequence ID" value="NZ_WOCD01000002.1"/>
</dbReference>
<protein>
    <recommendedName>
        <fullName evidence="4">LURP-one-related family protein</fullName>
    </recommendedName>
</protein>
<dbReference type="SUPFAM" id="SSF54518">
    <property type="entry name" value="Tubby C-terminal domain-like"/>
    <property type="match status" value="1"/>
</dbReference>
<gene>
    <name evidence="2" type="ORF">GNP35_04300</name>
</gene>
<reference evidence="2 3" key="1">
    <citation type="submission" date="2019-11" db="EMBL/GenBank/DDBJ databases">
        <title>P. haliotis isolates from Z. marina roots.</title>
        <authorList>
            <person name="Cohen M."/>
            <person name="Jospin G."/>
            <person name="Eisen J.A."/>
            <person name="Coil D.A."/>
        </authorList>
    </citation>
    <scope>NUCLEOTIDE SEQUENCE [LARGE SCALE GENOMIC DNA]</scope>
    <source>
        <strain evidence="2 3">UCD-MCMsp1aY</strain>
    </source>
</reference>
<evidence type="ECO:0000313" key="2">
    <source>
        <dbReference type="EMBL" id="MUH71768.1"/>
    </source>
</evidence>
<dbReference type="InterPro" id="IPR025659">
    <property type="entry name" value="Tubby-like_C"/>
</dbReference>
<evidence type="ECO:0000313" key="3">
    <source>
        <dbReference type="Proteomes" id="UP000439994"/>
    </source>
</evidence>
<organism evidence="2 3">
    <name type="scientific">Psychrosphaera haliotis</name>
    <dbReference type="NCBI Taxonomy" id="555083"/>
    <lineage>
        <taxon>Bacteria</taxon>
        <taxon>Pseudomonadati</taxon>
        <taxon>Pseudomonadota</taxon>
        <taxon>Gammaproteobacteria</taxon>
        <taxon>Alteromonadales</taxon>
        <taxon>Pseudoalteromonadaceae</taxon>
        <taxon>Psychrosphaera</taxon>
    </lineage>
</organism>
<keyword evidence="3" id="KW-1185">Reference proteome</keyword>
<dbReference type="OrthoDB" id="4863874at2"/>
<sequence>MSRILTIRNKLLSLRGQMDINDEHDQSLFTAKGELSFIFSPTWRIFDSQNKLATIKKKKLTFRPTYSVRSIFGSYTVKRKLLSWTRQYYVVDGMYQGATAIGSLLDLAFTISHGDREISSASEKLISLRDTHVIVVNEDEEPDVLFTTVMMVIMQLDKKNDSVAVSD</sequence>
<dbReference type="Gene3D" id="2.40.160.200">
    <property type="entry name" value="LURP1-related"/>
    <property type="match status" value="1"/>
</dbReference>
<evidence type="ECO:0000256" key="1">
    <source>
        <dbReference type="ARBA" id="ARBA00005437"/>
    </source>
</evidence>
<evidence type="ECO:0008006" key="4">
    <source>
        <dbReference type="Google" id="ProtNLM"/>
    </source>
</evidence>
<proteinExistence type="inferred from homology"/>